<organism evidence="2">
    <name type="scientific">Dichomitus squalens</name>
    <dbReference type="NCBI Taxonomy" id="114155"/>
    <lineage>
        <taxon>Eukaryota</taxon>
        <taxon>Fungi</taxon>
        <taxon>Dikarya</taxon>
        <taxon>Basidiomycota</taxon>
        <taxon>Agaricomycotina</taxon>
        <taxon>Agaricomycetes</taxon>
        <taxon>Polyporales</taxon>
        <taxon>Polyporaceae</taxon>
        <taxon>Dichomitus</taxon>
    </lineage>
</organism>
<reference evidence="2" key="1">
    <citation type="submission" date="2019-01" db="EMBL/GenBank/DDBJ databases">
        <title>Draft genome sequences of three monokaryotic isolates of the white-rot basidiomycete fungus Dichomitus squalens.</title>
        <authorList>
            <consortium name="DOE Joint Genome Institute"/>
            <person name="Lopez S.C."/>
            <person name="Andreopoulos B."/>
            <person name="Pangilinan J."/>
            <person name="Lipzen A."/>
            <person name="Riley R."/>
            <person name="Ahrendt S."/>
            <person name="Ng V."/>
            <person name="Barry K."/>
            <person name="Daum C."/>
            <person name="Grigoriev I.V."/>
            <person name="Hilden K.S."/>
            <person name="Makela M.R."/>
            <person name="de Vries R.P."/>
        </authorList>
    </citation>
    <scope>NUCLEOTIDE SEQUENCE [LARGE SCALE GENOMIC DNA]</scope>
    <source>
        <strain evidence="2">OM18370.1</strain>
    </source>
</reference>
<dbReference type="Proteomes" id="UP000292957">
    <property type="component" value="Unassembled WGS sequence"/>
</dbReference>
<dbReference type="AlphaFoldDB" id="A0A4Q9MNM1"/>
<protein>
    <recommendedName>
        <fullName evidence="1">F-box domain-containing protein</fullName>
    </recommendedName>
</protein>
<dbReference type="InterPro" id="IPR001810">
    <property type="entry name" value="F-box_dom"/>
</dbReference>
<dbReference type="PROSITE" id="PS50181">
    <property type="entry name" value="FBOX"/>
    <property type="match status" value="1"/>
</dbReference>
<dbReference type="EMBL" id="ML143414">
    <property type="protein sequence ID" value="TBU29304.1"/>
    <property type="molecule type" value="Genomic_DNA"/>
</dbReference>
<dbReference type="InterPro" id="IPR036047">
    <property type="entry name" value="F-box-like_dom_sf"/>
</dbReference>
<evidence type="ECO:0000259" key="1">
    <source>
        <dbReference type="PROSITE" id="PS50181"/>
    </source>
</evidence>
<dbReference type="OrthoDB" id="3268567at2759"/>
<feature type="domain" description="F-box" evidence="1">
    <location>
        <begin position="1"/>
        <end position="44"/>
    </location>
</feature>
<accession>A0A4Q9MNM1</accession>
<evidence type="ECO:0000313" key="2">
    <source>
        <dbReference type="EMBL" id="TBU29304.1"/>
    </source>
</evidence>
<dbReference type="Gene3D" id="1.20.1280.50">
    <property type="match status" value="1"/>
</dbReference>
<gene>
    <name evidence="2" type="ORF">BD311DRAFT_277354</name>
</gene>
<dbReference type="Pfam" id="PF12937">
    <property type="entry name" value="F-box-like"/>
    <property type="match status" value="1"/>
</dbReference>
<sequence length="468" mass="52422">MHRLPYDVQLAIVRLLSVQDVIRFCATCKASQEFMRDRTIWHHMLSRLLLHFPNPQLSLRLVSMEVEEMKRWVLHSAKLDRMWHKIDYHPRLIRDLHCDKRVEHVNLVAGGDWLVIVLRDGSLQLHELGATAPAATLSQPLTQDESVLYLSSRLSLTHEREDLIILQMGVRYNQCNIYVYHIAVVDPVPTFLRVGKISVTGSVWSCASGLHVLVYGLESGEGDMILHVYPLGRQYADVEGPAVSMNIGPWSADEDFTISVLSDNQIILAYQGGVFIYEIPLPVTHPPLPSSGRPAVHLVRPVWSTTADIGSGIYRISPFAHSANARTHPLVIAGTRALHVLRVFPDSRVDYREVPYPLALGAEVGYMGLGAVGVRRAIWDCTEARNGSLHVHFRTYSLPRSILDLEGDEHELEARELGTRGKLGSFSVRLHPEEHLVSLCLEEGSGRICLLLNNVTTGARRIAVIDIV</sequence>
<dbReference type="SUPFAM" id="SSF81383">
    <property type="entry name" value="F-box domain"/>
    <property type="match status" value="1"/>
</dbReference>
<proteinExistence type="predicted"/>
<name>A0A4Q9MNM1_9APHY</name>